<evidence type="ECO:0000256" key="1">
    <source>
        <dbReference type="SAM" id="Phobius"/>
    </source>
</evidence>
<reference evidence="2 3" key="1">
    <citation type="submission" date="2018-08" db="EMBL/GenBank/DDBJ databases">
        <title>Acidipila sp. 4G-K13, an acidobacterium isolated from forest soil.</title>
        <authorList>
            <person name="Gao Z.-H."/>
            <person name="Qiu L.-H."/>
        </authorList>
    </citation>
    <scope>NUCLEOTIDE SEQUENCE [LARGE SCALE GENOMIC DNA]</scope>
    <source>
        <strain evidence="2 3">4G-K13</strain>
    </source>
</reference>
<name>A0A372ILI8_9BACT</name>
<organism evidence="2 3">
    <name type="scientific">Paracidobacterium acidisoli</name>
    <dbReference type="NCBI Taxonomy" id="2303751"/>
    <lineage>
        <taxon>Bacteria</taxon>
        <taxon>Pseudomonadati</taxon>
        <taxon>Acidobacteriota</taxon>
        <taxon>Terriglobia</taxon>
        <taxon>Terriglobales</taxon>
        <taxon>Acidobacteriaceae</taxon>
        <taxon>Paracidobacterium</taxon>
    </lineage>
</organism>
<feature type="transmembrane region" description="Helical" evidence="1">
    <location>
        <begin position="173"/>
        <end position="192"/>
    </location>
</feature>
<keyword evidence="3" id="KW-1185">Reference proteome</keyword>
<protein>
    <submittedName>
        <fullName evidence="2">Uncharacterized protein</fullName>
    </submittedName>
</protein>
<gene>
    <name evidence="2" type="ORF">D0Y96_15305</name>
</gene>
<feature type="transmembrane region" description="Helical" evidence="1">
    <location>
        <begin position="76"/>
        <end position="96"/>
    </location>
</feature>
<keyword evidence="1" id="KW-0812">Transmembrane</keyword>
<keyword evidence="1" id="KW-0472">Membrane</keyword>
<accession>A0A372ILI8</accession>
<evidence type="ECO:0000313" key="3">
    <source>
        <dbReference type="Proteomes" id="UP000264702"/>
    </source>
</evidence>
<dbReference type="AlphaFoldDB" id="A0A372ILI8"/>
<dbReference type="Proteomes" id="UP000264702">
    <property type="component" value="Unassembled WGS sequence"/>
</dbReference>
<sequence length="209" mass="22050">MSDHGFEGANLIFRTMRRAAIASGPTIVAGSLIAGNVGLLIRHGFHPNLETVVGLLWIASDYALRQKPRHPVAAPRLNAAGVILGSILLSASGIHAHSIDWYRVRTPLGYIPAVAIIGLQKELREAGATLSSSPRLLRRLLSGILAHPYTAAAVVNGYGVLELARSAQGAHDKGLLGISIAYALATLALPLLDFDNEPLPVSLPARVSL</sequence>
<proteinExistence type="predicted"/>
<comment type="caution">
    <text evidence="2">The sequence shown here is derived from an EMBL/GenBank/DDBJ whole genome shotgun (WGS) entry which is preliminary data.</text>
</comment>
<feature type="transmembrane region" description="Helical" evidence="1">
    <location>
        <begin position="20"/>
        <end position="41"/>
    </location>
</feature>
<evidence type="ECO:0000313" key="2">
    <source>
        <dbReference type="EMBL" id="RFU15810.1"/>
    </source>
</evidence>
<keyword evidence="1" id="KW-1133">Transmembrane helix</keyword>
<dbReference type="EMBL" id="QVQT01000005">
    <property type="protein sequence ID" value="RFU15810.1"/>
    <property type="molecule type" value="Genomic_DNA"/>
</dbReference>